<accession>A0A850ETW7</accession>
<dbReference type="Proteomes" id="UP000564806">
    <property type="component" value="Unassembled WGS sequence"/>
</dbReference>
<feature type="signal peptide" evidence="2">
    <location>
        <begin position="1"/>
        <end position="26"/>
    </location>
</feature>
<dbReference type="RefSeq" id="WP_175373385.1">
    <property type="nucleotide sequence ID" value="NZ_JABWCS010000217.1"/>
</dbReference>
<evidence type="ECO:0008006" key="5">
    <source>
        <dbReference type="Google" id="ProtNLM"/>
    </source>
</evidence>
<organism evidence="3 4">
    <name type="scientific">Paenibacillus agri</name>
    <dbReference type="NCBI Taxonomy" id="2744309"/>
    <lineage>
        <taxon>Bacteria</taxon>
        <taxon>Bacillati</taxon>
        <taxon>Bacillota</taxon>
        <taxon>Bacilli</taxon>
        <taxon>Bacillales</taxon>
        <taxon>Paenibacillaceae</taxon>
        <taxon>Paenibacillus</taxon>
    </lineage>
</organism>
<keyword evidence="4" id="KW-1185">Reference proteome</keyword>
<protein>
    <recommendedName>
        <fullName evidence="5">DUF2334 domain-containing protein</fullName>
    </recommendedName>
</protein>
<keyword evidence="1" id="KW-1133">Transmembrane helix</keyword>
<dbReference type="AlphaFoldDB" id="A0A850ETW7"/>
<reference evidence="3" key="1">
    <citation type="submission" date="2020-06" db="EMBL/GenBank/DDBJ databases">
        <title>Paenibacillus sp. nov., isolated from soil.</title>
        <authorList>
            <person name="Seo Y.L."/>
        </authorList>
    </citation>
    <scope>NUCLEOTIDE SEQUENCE [LARGE SCALE GENOMIC DNA]</scope>
    <source>
        <strain evidence="3">JW14</strain>
    </source>
</reference>
<proteinExistence type="predicted"/>
<feature type="transmembrane region" description="Helical" evidence="1">
    <location>
        <begin position="485"/>
        <end position="508"/>
    </location>
</feature>
<sequence length="514" mass="57078">MRNRVAMVVLPLFLCLLLLTPTPAQSAAAPPRVLLLFDSLAKGTVREGNVDELQKQLAAYSAQVTLVHLDQYVKGSMSDYSNVITVINAADITTDNHVFLEDLADYKGQYLHIGYNPTADTKEALHLSVAIQPGGSASLRIGGLPEANLQVQDMPYIAASQAERSYGNLLFLGSSVQVPYAVGSGKYTYVPYLKQGDGSSLAMACVLREWLHITDTPHSYLVLKEIYPFTDLNLLQQMADQLYQKGIPFIASIRPVFTNTDFPAMLRYLEALKAVQARNGSIVVNVPVIGPVISRSDDTLREKMSIFINLLADQGVAPLGVGAESYWTYDKEYAQTGLLFFDSAVLFPNKELHYMEQTNTSKAFISSLYSVPLDDLVTQYKTGSSGLTDLPMDTAIVADFPEDEAGMEKLLQKLEQSWIPFSDYKQEAHRVATDTHIITSSQGVISINGQELNIDYSPKAVSADFEYEHEQVKSFTRLFSVQNQFFIVAIIVSLVFFGGLLVIGYRMYRRKYMK</sequence>
<keyword evidence="2" id="KW-0732">Signal</keyword>
<evidence type="ECO:0000313" key="4">
    <source>
        <dbReference type="Proteomes" id="UP000564806"/>
    </source>
</evidence>
<keyword evidence="1" id="KW-0472">Membrane</keyword>
<evidence type="ECO:0000313" key="3">
    <source>
        <dbReference type="EMBL" id="NUU62937.1"/>
    </source>
</evidence>
<dbReference type="EMBL" id="JABWCS010000217">
    <property type="protein sequence ID" value="NUU62937.1"/>
    <property type="molecule type" value="Genomic_DNA"/>
</dbReference>
<keyword evidence="1" id="KW-0812">Transmembrane</keyword>
<comment type="caution">
    <text evidence="3">The sequence shown here is derived from an EMBL/GenBank/DDBJ whole genome shotgun (WGS) entry which is preliminary data.</text>
</comment>
<feature type="chain" id="PRO_5033038461" description="DUF2334 domain-containing protein" evidence="2">
    <location>
        <begin position="27"/>
        <end position="514"/>
    </location>
</feature>
<gene>
    <name evidence="3" type="ORF">HPT30_21545</name>
</gene>
<name>A0A850ETW7_9BACL</name>
<evidence type="ECO:0000256" key="2">
    <source>
        <dbReference type="SAM" id="SignalP"/>
    </source>
</evidence>
<evidence type="ECO:0000256" key="1">
    <source>
        <dbReference type="SAM" id="Phobius"/>
    </source>
</evidence>